<reference evidence="1 2" key="1">
    <citation type="journal article" date="2016" name="Proc. Natl. Acad. Sci. U.S.A.">
        <title>Comparative genomics of biotechnologically important yeasts.</title>
        <authorList>
            <person name="Riley R."/>
            <person name="Haridas S."/>
            <person name="Wolfe K.H."/>
            <person name="Lopes M.R."/>
            <person name="Hittinger C.T."/>
            <person name="Goeker M."/>
            <person name="Salamov A.A."/>
            <person name="Wisecaver J.H."/>
            <person name="Long T.M."/>
            <person name="Calvey C.H."/>
            <person name="Aerts A.L."/>
            <person name="Barry K.W."/>
            <person name="Choi C."/>
            <person name="Clum A."/>
            <person name="Coughlan A.Y."/>
            <person name="Deshpande S."/>
            <person name="Douglass A.P."/>
            <person name="Hanson S.J."/>
            <person name="Klenk H.-P."/>
            <person name="LaButti K.M."/>
            <person name="Lapidus A."/>
            <person name="Lindquist E.A."/>
            <person name="Lipzen A.M."/>
            <person name="Meier-Kolthoff J.P."/>
            <person name="Ohm R.A."/>
            <person name="Otillar R.P."/>
            <person name="Pangilinan J.L."/>
            <person name="Peng Y."/>
            <person name="Rokas A."/>
            <person name="Rosa C.A."/>
            <person name="Scheuner C."/>
            <person name="Sibirny A.A."/>
            <person name="Slot J.C."/>
            <person name="Stielow J.B."/>
            <person name="Sun H."/>
            <person name="Kurtzman C.P."/>
            <person name="Blackwell M."/>
            <person name="Grigoriev I.V."/>
            <person name="Jeffries T.W."/>
        </authorList>
    </citation>
    <scope>NUCLEOTIDE SEQUENCE [LARGE SCALE GENOMIC DNA]</scope>
    <source>
        <strain evidence="2">ATCC 18201 / CBS 1600 / BCRC 20928 / JCM 3617 / NBRC 0987 / NRRL Y-1542</strain>
    </source>
</reference>
<dbReference type="GeneID" id="30991742"/>
<gene>
    <name evidence="1" type="ORF">CYBJADRAFT_189493</name>
</gene>
<evidence type="ECO:0000313" key="2">
    <source>
        <dbReference type="Proteomes" id="UP000094389"/>
    </source>
</evidence>
<dbReference type="AlphaFoldDB" id="A0A1E4S4N9"/>
<accession>A0A1E4S4N9</accession>
<dbReference type="RefSeq" id="XP_020071452.1">
    <property type="nucleotide sequence ID" value="XM_020217346.1"/>
</dbReference>
<organism evidence="1 2">
    <name type="scientific">Cyberlindnera jadinii (strain ATCC 18201 / CBS 1600 / BCRC 20928 / JCM 3617 / NBRC 0987 / NRRL Y-1542)</name>
    <name type="common">Torula yeast</name>
    <name type="synonym">Candida utilis</name>
    <dbReference type="NCBI Taxonomy" id="983966"/>
    <lineage>
        <taxon>Eukaryota</taxon>
        <taxon>Fungi</taxon>
        <taxon>Dikarya</taxon>
        <taxon>Ascomycota</taxon>
        <taxon>Saccharomycotina</taxon>
        <taxon>Saccharomycetes</taxon>
        <taxon>Phaffomycetales</taxon>
        <taxon>Phaffomycetaceae</taxon>
        <taxon>Cyberlindnera</taxon>
    </lineage>
</organism>
<dbReference type="EMBL" id="KV453928">
    <property type="protein sequence ID" value="ODV74413.1"/>
    <property type="molecule type" value="Genomic_DNA"/>
</dbReference>
<proteinExistence type="predicted"/>
<evidence type="ECO:0000313" key="1">
    <source>
        <dbReference type="EMBL" id="ODV74413.1"/>
    </source>
</evidence>
<sequence length="288" mass="33411">MDRYCECNVCVPVAPACAGHQTSVLTRNVREELATILNKMSEQCPDAFTEENLGKRKEILLAWLPMFKYLALQEWLDPDNYYSIKPECVAIVEKSWDEYMPLLCKTKCYRIKFRSRCLKSLRGNVDLRYMWLRDIVLDPTRPWRGLEPLGVDTRSSVQGLIDPQGLDQTFQGEGIRVKRPLPDAADAGHQVVLKRSKTNVPSEIDWRDQYFKDKRVQDLRTLYRDLSRLVDSDLLEEDMLTQMVQFDDDELLRLFGAFLKVENVRTRAKLIQKRMDGINVQTGNTIGS</sequence>
<dbReference type="Proteomes" id="UP000094389">
    <property type="component" value="Unassembled WGS sequence"/>
</dbReference>
<name>A0A1E4S4N9_CYBJN</name>
<keyword evidence="2" id="KW-1185">Reference proteome</keyword>
<protein>
    <submittedName>
        <fullName evidence="1">Uncharacterized protein</fullName>
    </submittedName>
</protein>